<dbReference type="Gene3D" id="1.10.10.10">
    <property type="entry name" value="Winged helix-like DNA-binding domain superfamily/Winged helix DNA-binding domain"/>
    <property type="match status" value="1"/>
</dbReference>
<dbReference type="Pfam" id="PF01638">
    <property type="entry name" value="HxlR"/>
    <property type="match status" value="1"/>
</dbReference>
<evidence type="ECO:0000313" key="6">
    <source>
        <dbReference type="EMBL" id="MBE1566186.1"/>
    </source>
</evidence>
<dbReference type="PANTHER" id="PTHR33204">
    <property type="entry name" value="TRANSCRIPTIONAL REGULATOR, MARR FAMILY"/>
    <property type="match status" value="1"/>
</dbReference>
<feature type="domain" description="HTH hxlR-type" evidence="4">
    <location>
        <begin position="12"/>
        <end position="109"/>
    </location>
</feature>
<evidence type="ECO:0000256" key="1">
    <source>
        <dbReference type="ARBA" id="ARBA00023015"/>
    </source>
</evidence>
<dbReference type="PANTHER" id="PTHR33204:SF18">
    <property type="entry name" value="TRANSCRIPTIONAL REGULATORY PROTEIN"/>
    <property type="match status" value="1"/>
</dbReference>
<dbReference type="CDD" id="cd03017">
    <property type="entry name" value="PRX_BCP"/>
    <property type="match status" value="1"/>
</dbReference>
<evidence type="ECO:0000259" key="4">
    <source>
        <dbReference type="PROSITE" id="PS51118"/>
    </source>
</evidence>
<dbReference type="InterPro" id="IPR036388">
    <property type="entry name" value="WH-like_DNA-bd_sf"/>
</dbReference>
<accession>A0ABR9KWR3</accession>
<sequence length="293" mass="31946">MARQLRDQDVTCSIAQAAAVVGDWWSLLIVREVARGHRRFEDLLSELGISRKILTERLKLLVDNGVLERRPYQTSPIRHDYVLSEVGSALTPVLISMQDWADRWLVGDGTLTGVSTPDSPPAQRVHSLVGTPIPHPLTLPASGGGELEVVDPSLPTVLFAYPATGMPTPLPPGWNEVPGAVGCTLENRLFKNVAPQFAAEGIAIHGVSTQRQDEQAAFAEMEGIPFPLLSDADLRLAAALRLPTFRPGQTLRLKRLILVMDPTRVIRHVIFPVVDIPAAVTEAHQAARRLTNA</sequence>
<keyword evidence="1" id="KW-0805">Transcription regulation</keyword>
<protein>
    <submittedName>
        <fullName evidence="6">DNA-binding HxlR family transcriptional regulator/peroxiredoxin</fullName>
    </submittedName>
</protein>
<keyword evidence="3" id="KW-0804">Transcription</keyword>
<keyword evidence="7" id="KW-1185">Reference proteome</keyword>
<comment type="caution">
    <text evidence="6">The sequence shown here is derived from an EMBL/GenBank/DDBJ whole genome shotgun (WGS) entry which is preliminary data.</text>
</comment>
<evidence type="ECO:0000256" key="3">
    <source>
        <dbReference type="ARBA" id="ARBA00023163"/>
    </source>
</evidence>
<feature type="domain" description="Thioredoxin" evidence="5">
    <location>
        <begin position="127"/>
        <end position="293"/>
    </location>
</feature>
<reference evidence="6 7" key="1">
    <citation type="submission" date="2020-10" db="EMBL/GenBank/DDBJ databases">
        <title>Sequencing the genomes of 1000 actinobacteria strains.</title>
        <authorList>
            <person name="Klenk H.-P."/>
        </authorList>
    </citation>
    <scope>NUCLEOTIDE SEQUENCE [LARGE SCALE GENOMIC DNA]</scope>
    <source>
        <strain evidence="6 7">DSM 43748</strain>
    </source>
</reference>
<evidence type="ECO:0000313" key="7">
    <source>
        <dbReference type="Proteomes" id="UP000661607"/>
    </source>
</evidence>
<dbReference type="Gene3D" id="3.40.30.10">
    <property type="entry name" value="Glutaredoxin"/>
    <property type="match status" value="1"/>
</dbReference>
<dbReference type="Proteomes" id="UP000661607">
    <property type="component" value="Unassembled WGS sequence"/>
</dbReference>
<dbReference type="PROSITE" id="PS51118">
    <property type="entry name" value="HTH_HXLR"/>
    <property type="match status" value="1"/>
</dbReference>
<dbReference type="Pfam" id="PF00578">
    <property type="entry name" value="AhpC-TSA"/>
    <property type="match status" value="1"/>
</dbReference>
<evidence type="ECO:0000256" key="2">
    <source>
        <dbReference type="ARBA" id="ARBA00023125"/>
    </source>
</evidence>
<proteinExistence type="predicted"/>
<dbReference type="EMBL" id="JADBEF010000001">
    <property type="protein sequence ID" value="MBE1566186.1"/>
    <property type="molecule type" value="Genomic_DNA"/>
</dbReference>
<dbReference type="SUPFAM" id="SSF52833">
    <property type="entry name" value="Thioredoxin-like"/>
    <property type="match status" value="1"/>
</dbReference>
<dbReference type="InterPro" id="IPR000866">
    <property type="entry name" value="AhpC/TSA"/>
</dbReference>
<dbReference type="SUPFAM" id="SSF46785">
    <property type="entry name" value="Winged helix' DNA-binding domain"/>
    <property type="match status" value="1"/>
</dbReference>
<dbReference type="InterPro" id="IPR013766">
    <property type="entry name" value="Thioredoxin_domain"/>
</dbReference>
<gene>
    <name evidence="6" type="ORF">H4W81_008965</name>
</gene>
<dbReference type="InterPro" id="IPR002577">
    <property type="entry name" value="HTH_HxlR"/>
</dbReference>
<dbReference type="RefSeq" id="WP_192780263.1">
    <property type="nucleotide sequence ID" value="NZ_BAAASY010000013.1"/>
</dbReference>
<dbReference type="InterPro" id="IPR036249">
    <property type="entry name" value="Thioredoxin-like_sf"/>
</dbReference>
<dbReference type="InterPro" id="IPR036390">
    <property type="entry name" value="WH_DNA-bd_sf"/>
</dbReference>
<evidence type="ECO:0000259" key="5">
    <source>
        <dbReference type="PROSITE" id="PS51352"/>
    </source>
</evidence>
<dbReference type="PROSITE" id="PS51352">
    <property type="entry name" value="THIOREDOXIN_2"/>
    <property type="match status" value="1"/>
</dbReference>
<keyword evidence="2 6" id="KW-0238">DNA-binding</keyword>
<name>A0ABR9KWR3_9ACTN</name>
<dbReference type="GO" id="GO:0003677">
    <property type="term" value="F:DNA binding"/>
    <property type="evidence" value="ECO:0007669"/>
    <property type="project" value="UniProtKB-KW"/>
</dbReference>
<organism evidence="6 7">
    <name type="scientific">Nonomuraea africana</name>
    <dbReference type="NCBI Taxonomy" id="46171"/>
    <lineage>
        <taxon>Bacteria</taxon>
        <taxon>Bacillati</taxon>
        <taxon>Actinomycetota</taxon>
        <taxon>Actinomycetes</taxon>
        <taxon>Streptosporangiales</taxon>
        <taxon>Streptosporangiaceae</taxon>
        <taxon>Nonomuraea</taxon>
    </lineage>
</organism>